<feature type="binding site" evidence="1">
    <location>
        <position position="267"/>
    </location>
    <ligand>
        <name>Zn(2+)</name>
        <dbReference type="ChEBI" id="CHEBI:29105"/>
    </ligand>
</feature>
<dbReference type="InterPro" id="IPR031329">
    <property type="entry name" value="NEUT/ALK_ceramidase_N"/>
</dbReference>
<dbReference type="Proteomes" id="UP000196573">
    <property type="component" value="Unassembled WGS sequence"/>
</dbReference>
<keyword evidence="2 4" id="KW-0378">Hydrolase</keyword>
<dbReference type="InterPro" id="IPR006823">
    <property type="entry name" value="Ceramidase_alk"/>
</dbReference>
<dbReference type="OrthoDB" id="6899210at2"/>
<comment type="catalytic activity">
    <reaction evidence="2">
        <text>an N-acylsphing-4-enine + H2O = sphing-4-enine + a fatty acid</text>
        <dbReference type="Rhea" id="RHEA:20856"/>
        <dbReference type="ChEBI" id="CHEBI:15377"/>
        <dbReference type="ChEBI" id="CHEBI:28868"/>
        <dbReference type="ChEBI" id="CHEBI:52639"/>
        <dbReference type="ChEBI" id="CHEBI:57756"/>
        <dbReference type="EC" id="3.5.1.23"/>
    </reaction>
</comment>
<comment type="cofactor">
    <cofactor evidence="1">
        <name>Zn(2+)</name>
        <dbReference type="ChEBI" id="CHEBI:29105"/>
    </cofactor>
    <text evidence="1">Binds 1 zinc ion per subunit.</text>
</comment>
<dbReference type="PANTHER" id="PTHR12670:SF1">
    <property type="entry name" value="NEUTRAL CERAMIDASE"/>
    <property type="match status" value="1"/>
</dbReference>
<reference evidence="4 5" key="1">
    <citation type="submission" date="2017-03" db="EMBL/GenBank/DDBJ databases">
        <authorList>
            <person name="Afonso C.L."/>
            <person name="Miller P.J."/>
            <person name="Scott M.A."/>
            <person name="Spackman E."/>
            <person name="Goraichik I."/>
            <person name="Dimitrov K.M."/>
            <person name="Suarez D.L."/>
            <person name="Swayne D.E."/>
        </authorList>
    </citation>
    <scope>NUCLEOTIDE SEQUENCE [LARGE SCALE GENOMIC DNA]</scope>
    <source>
        <strain evidence="4">SB41UT1</strain>
    </source>
</reference>
<dbReference type="GO" id="GO:0042759">
    <property type="term" value="P:long-chain fatty acid biosynthetic process"/>
    <property type="evidence" value="ECO:0007669"/>
    <property type="project" value="TreeGrafter"/>
</dbReference>
<dbReference type="GO" id="GO:0046514">
    <property type="term" value="P:ceramide catabolic process"/>
    <property type="evidence" value="ECO:0007669"/>
    <property type="project" value="InterPro"/>
</dbReference>
<dbReference type="EMBL" id="FWPT01000018">
    <property type="protein sequence ID" value="SMA50852.1"/>
    <property type="molecule type" value="Genomic_DNA"/>
</dbReference>
<keyword evidence="1" id="KW-0862">Zinc</keyword>
<dbReference type="GO" id="GO:0046512">
    <property type="term" value="P:sphingosine biosynthetic process"/>
    <property type="evidence" value="ECO:0007669"/>
    <property type="project" value="TreeGrafter"/>
</dbReference>
<feature type="binding site" evidence="1">
    <location>
        <position position="474"/>
    </location>
    <ligand>
        <name>Zn(2+)</name>
        <dbReference type="ChEBI" id="CHEBI:29105"/>
    </ligand>
</feature>
<feature type="binding site" evidence="1">
    <location>
        <position position="514"/>
    </location>
    <ligand>
        <name>Zn(2+)</name>
        <dbReference type="ChEBI" id="CHEBI:29105"/>
    </ligand>
</feature>
<accession>A0A1X7ARU1</accession>
<dbReference type="GO" id="GO:0046872">
    <property type="term" value="F:metal ion binding"/>
    <property type="evidence" value="ECO:0007669"/>
    <property type="project" value="UniProtKB-KW"/>
</dbReference>
<keyword evidence="2" id="KW-0443">Lipid metabolism</keyword>
<sequence>MERPLHNAYNETIPTNTITMGHAMKRVLILTAFILSGCASTPPTTVNIDQPPSVKPDSASTMMAGVSSVDITPPPGLPMAGYSMMANKGKGFRTRLKARTLYLDDGKGRSMALVQMDMFAGSLLLQHKVASAVAEKTGLNPGDIAVIGTHTHSAPSNYHHNDFYNKHASSGIGFEERYLEFMTARIVEGVEQAWAERKPAKIATGRKDIYGYNRNRSLSSYVLNPGQEYASDVFKAVNPSLYMIRVDGLDSDGTYKPMGAFSSFSVHATTLSALVDVYNADLFGYAQRELEWAVEKDYDTSWPVIHALATGTHGDMAPALADHNDRLFGHAPVNWKASKELGQGIGREAIGLFKELEGKLSTDLALRTATREINIMEENSAGNAEICSQPFAGNALAGGAYERRTPWLAAVPVLQGGNALSRRTFSTDGCQGNKRILGFSALQPLFEPTKSFPTTVLFQLMQVNDMAIVPLPFEITADSGRRMRDAIFDAYKNAGNTSLDNIAVISTSNGYFGYTTTPEEYDRQNYEGGHTLYGRYTTPYLVNRLGQLAEDSLKTEELEELLPRWTYTLKTGAFMPEKVLPQGSRAALTDPAFNEADESHEEDYIAFRWSDAAPFAIKLHEPLVSIETKTSAGWQPLVVEDIPVNDQGYDIEVRLVDTEGDGMAEWETRWYNPLPMDKGDYRFVIEPRNGSGAIYSKVF</sequence>
<evidence type="ECO:0000259" key="3">
    <source>
        <dbReference type="Pfam" id="PF04734"/>
    </source>
</evidence>
<dbReference type="GO" id="GO:0005576">
    <property type="term" value="C:extracellular region"/>
    <property type="evidence" value="ECO:0007669"/>
    <property type="project" value="TreeGrafter"/>
</dbReference>
<dbReference type="EC" id="3.5.1.23" evidence="2"/>
<gene>
    <name evidence="4" type="ORF">EHSB41UT_04670</name>
</gene>
<feature type="binding site" evidence="1">
    <location>
        <position position="150"/>
    </location>
    <ligand>
        <name>Zn(2+)</name>
        <dbReference type="ChEBI" id="CHEBI:29105"/>
    </ligand>
</feature>
<evidence type="ECO:0000313" key="5">
    <source>
        <dbReference type="Proteomes" id="UP000196573"/>
    </source>
</evidence>
<dbReference type="PANTHER" id="PTHR12670">
    <property type="entry name" value="CERAMIDASE"/>
    <property type="match status" value="1"/>
</dbReference>
<evidence type="ECO:0000256" key="1">
    <source>
        <dbReference type="PIRSR" id="PIRSR606823-2"/>
    </source>
</evidence>
<proteinExistence type="inferred from homology"/>
<evidence type="ECO:0000313" key="4">
    <source>
        <dbReference type="EMBL" id="SMA50852.1"/>
    </source>
</evidence>
<protein>
    <recommendedName>
        <fullName evidence="2">Neutral ceramidase</fullName>
        <ecNumber evidence="2">3.5.1.23</ecNumber>
    </recommendedName>
</protein>
<organism evidence="4 5">
    <name type="scientific">Parendozoicomonas haliclonae</name>
    <dbReference type="NCBI Taxonomy" id="1960125"/>
    <lineage>
        <taxon>Bacteria</taxon>
        <taxon>Pseudomonadati</taxon>
        <taxon>Pseudomonadota</taxon>
        <taxon>Gammaproteobacteria</taxon>
        <taxon>Oceanospirillales</taxon>
        <taxon>Endozoicomonadaceae</taxon>
        <taxon>Parendozoicomonas</taxon>
    </lineage>
</organism>
<evidence type="ECO:0000256" key="2">
    <source>
        <dbReference type="RuleBase" id="RU366019"/>
    </source>
</evidence>
<keyword evidence="1" id="KW-0479">Metal-binding</keyword>
<keyword evidence="2" id="KW-0746">Sphingolipid metabolism</keyword>
<dbReference type="GO" id="GO:0017040">
    <property type="term" value="F:N-acylsphingosine amidohydrolase activity"/>
    <property type="evidence" value="ECO:0007669"/>
    <property type="project" value="UniProtKB-UniRule"/>
</dbReference>
<name>A0A1X7ARU1_9GAMM</name>
<dbReference type="AlphaFoldDB" id="A0A1X7ARU1"/>
<feature type="domain" description="Neutral/alkaline non-lysosomal ceramidase N-terminal" evidence="3">
    <location>
        <begin position="64"/>
        <end position="540"/>
    </location>
</feature>
<dbReference type="Pfam" id="PF04734">
    <property type="entry name" value="Ceramidase_alk"/>
    <property type="match status" value="1"/>
</dbReference>
<dbReference type="GO" id="GO:0016020">
    <property type="term" value="C:membrane"/>
    <property type="evidence" value="ECO:0007669"/>
    <property type="project" value="GOC"/>
</dbReference>
<keyword evidence="5" id="KW-1185">Reference proteome</keyword>
<comment type="similarity">
    <text evidence="2">Belongs to the neutral ceramidase family.</text>
</comment>